<accession>A0A7S2CYK7</accession>
<evidence type="ECO:0000313" key="2">
    <source>
        <dbReference type="EMBL" id="CAD9439279.1"/>
    </source>
</evidence>
<proteinExistence type="predicted"/>
<dbReference type="EMBL" id="HBGU01023020">
    <property type="protein sequence ID" value="CAD9439279.1"/>
    <property type="molecule type" value="Transcribed_RNA"/>
</dbReference>
<reference evidence="2" key="1">
    <citation type="submission" date="2021-01" db="EMBL/GenBank/DDBJ databases">
        <authorList>
            <person name="Corre E."/>
            <person name="Pelletier E."/>
            <person name="Niang G."/>
            <person name="Scheremetjew M."/>
            <person name="Finn R."/>
            <person name="Kale V."/>
            <person name="Holt S."/>
            <person name="Cochrane G."/>
            <person name="Meng A."/>
            <person name="Brown T."/>
            <person name="Cohen L."/>
        </authorList>
    </citation>
    <scope>NUCLEOTIDE SEQUENCE</scope>
    <source>
        <strain evidence="2">UTEX LB 985</strain>
    </source>
</reference>
<protein>
    <submittedName>
        <fullName evidence="2">Uncharacterized protein</fullName>
    </submittedName>
</protein>
<organism evidence="2">
    <name type="scientific">Haptolina brevifila</name>
    <dbReference type="NCBI Taxonomy" id="156173"/>
    <lineage>
        <taxon>Eukaryota</taxon>
        <taxon>Haptista</taxon>
        <taxon>Haptophyta</taxon>
        <taxon>Prymnesiophyceae</taxon>
        <taxon>Prymnesiales</taxon>
        <taxon>Prymnesiaceae</taxon>
        <taxon>Haptolina</taxon>
    </lineage>
</organism>
<evidence type="ECO:0000256" key="1">
    <source>
        <dbReference type="SAM" id="MobiDB-lite"/>
    </source>
</evidence>
<sequence>MHCLATYLARDAAIGADGAWLDNMGANVYGARSPQGDELRSFHLTLSPRPQEGATTPCAEEQRRALVAGNKSGSHSYAALLAYKDCAFSVIARQQAVRLRAAVATSREKLGKTLRVYGNGLKHSFYWTAEEMAAVREAHRRFEAGGSRSSIGTGGGSVGATIERSEAPPFSPDPDDRVVYFAVEGTGEIMQSAFDGFNMESFYGFIASRSERTCNRWPTMANTTLESCGFTFIHPGSSFWHANVRLMAHAAQHSRRALAKIGQAGWKTFAQELLPEGKLHQWVCIIRPCIQKSLLALQLRDRERAW</sequence>
<dbReference type="AlphaFoldDB" id="A0A7S2CYK7"/>
<feature type="region of interest" description="Disordered" evidence="1">
    <location>
        <begin position="145"/>
        <end position="173"/>
    </location>
</feature>
<gene>
    <name evidence="2" type="ORF">CBRE1094_LOCUS12580</name>
</gene>
<name>A0A7S2CYK7_9EUKA</name>